<dbReference type="RefSeq" id="XP_042932917.1">
    <property type="nucleotide sequence ID" value="XM_043076983.1"/>
</dbReference>
<protein>
    <submittedName>
        <fullName evidence="1 3">Uncharacterized protein</fullName>
    </submittedName>
</protein>
<reference evidence="3" key="3">
    <citation type="submission" date="2019-12" db="UniProtKB">
        <authorList>
            <consortium name="WormBaseParasite"/>
        </authorList>
    </citation>
    <scope>IDENTIFICATION</scope>
</reference>
<evidence type="ECO:0000313" key="3">
    <source>
        <dbReference type="WBParaSite" id="Bm17383.1"/>
    </source>
</evidence>
<evidence type="ECO:0000313" key="1">
    <source>
        <dbReference type="EMBL" id="VIO91414.1"/>
    </source>
</evidence>
<sequence>MACRMMKNILESHKISEPKCNYDSNSIHIVLAISRQFQCGTPKRSISLAAPLQNF</sequence>
<evidence type="ECO:0000313" key="2">
    <source>
        <dbReference type="Proteomes" id="UP000006672"/>
    </source>
</evidence>
<dbReference type="AlphaFoldDB" id="A0A4E9F3X8"/>
<reference evidence="2" key="1">
    <citation type="journal article" date="2007" name="Science">
        <title>Draft genome of the filarial nematode parasite Brugia malayi.</title>
        <authorList>
            <person name="Ghedin E."/>
            <person name="Wang S."/>
            <person name="Spiro D."/>
            <person name="Caler E."/>
            <person name="Zhao Q."/>
            <person name="Crabtree J."/>
            <person name="Allen J.E."/>
            <person name="Delcher A.L."/>
            <person name="Guiliano D.B."/>
            <person name="Miranda-Saavedra D."/>
            <person name="Angiuoli S.V."/>
            <person name="Creasy T."/>
            <person name="Amedeo P."/>
            <person name="Haas B."/>
            <person name="El-Sayed N.M."/>
            <person name="Wortman J.R."/>
            <person name="Feldblyum T."/>
            <person name="Tallon L."/>
            <person name="Schatz M."/>
            <person name="Shumway M."/>
            <person name="Koo H."/>
            <person name="Salzberg S.L."/>
            <person name="Schobel S."/>
            <person name="Pertea M."/>
            <person name="Pop M."/>
            <person name="White O."/>
            <person name="Barton G.J."/>
            <person name="Carlow C.K."/>
            <person name="Crawford M.J."/>
            <person name="Daub J."/>
            <person name="Dimmic M.W."/>
            <person name="Estes C.F."/>
            <person name="Foster J.M."/>
            <person name="Ganatra M."/>
            <person name="Gregory W.F."/>
            <person name="Johnson N.M."/>
            <person name="Jin J."/>
            <person name="Komuniecki R."/>
            <person name="Korf I."/>
            <person name="Kumar S."/>
            <person name="Laney S."/>
            <person name="Li B.W."/>
            <person name="Li W."/>
            <person name="Lindblom T.H."/>
            <person name="Lustigman S."/>
            <person name="Ma D."/>
            <person name="Maina C.V."/>
            <person name="Martin D.M."/>
            <person name="McCarter J.P."/>
            <person name="McReynolds L."/>
            <person name="Mitreva M."/>
            <person name="Nutman T.B."/>
            <person name="Parkinson J."/>
            <person name="Peregrin-Alvarez J.M."/>
            <person name="Poole C."/>
            <person name="Ren Q."/>
            <person name="Saunders L."/>
            <person name="Sluder A.E."/>
            <person name="Smith K."/>
            <person name="Stanke M."/>
            <person name="Unnasch T.R."/>
            <person name="Ware J."/>
            <person name="Wei A.D."/>
            <person name="Weil G."/>
            <person name="Williams D.J."/>
            <person name="Zhang Y."/>
            <person name="Williams S.A."/>
            <person name="Fraser-Liggett C."/>
            <person name="Slatko B."/>
            <person name="Blaxter M.L."/>
            <person name="Scott A.L."/>
        </authorList>
    </citation>
    <scope>NUCLEOTIDE SEQUENCE</scope>
    <source>
        <strain evidence="2">FR3</strain>
    </source>
</reference>
<dbReference type="KEGG" id="bmy:BM_BM17383"/>
<dbReference type="EMBL" id="CAAKNF010000192">
    <property type="protein sequence ID" value="VIO91414.1"/>
    <property type="molecule type" value="Genomic_DNA"/>
</dbReference>
<accession>A0A5S6PDD0</accession>
<reference evidence="1" key="2">
    <citation type="submission" date="2019-04" db="EMBL/GenBank/DDBJ databases">
        <authorList>
            <person name="Howe K."/>
            <person name="Paulini M."/>
            <person name="Williams G."/>
        </authorList>
    </citation>
    <scope>NUCLEOTIDE SEQUENCE [LARGE SCALE GENOMIC DNA]</scope>
    <source>
        <strain evidence="1">FR3</strain>
    </source>
</reference>
<gene>
    <name evidence="1 3" type="primary">Bm17383</name>
    <name evidence="1" type="ORF">BM_BM17383</name>
</gene>
<accession>A0A4E9F3X8</accession>
<name>A0A4E9F3X8_BRUMA</name>
<dbReference type="WBParaSite" id="Bm17383.1">
    <property type="protein sequence ID" value="Bm17383.1"/>
    <property type="gene ID" value="WBGene00268526"/>
</dbReference>
<dbReference type="CTD" id="66058753"/>
<proteinExistence type="predicted"/>
<organism evidence="1">
    <name type="scientific">Brugia malayi</name>
    <name type="common">Filarial nematode worm</name>
    <dbReference type="NCBI Taxonomy" id="6279"/>
    <lineage>
        <taxon>Eukaryota</taxon>
        <taxon>Metazoa</taxon>
        <taxon>Ecdysozoa</taxon>
        <taxon>Nematoda</taxon>
        <taxon>Chromadorea</taxon>
        <taxon>Rhabditida</taxon>
        <taxon>Spirurina</taxon>
        <taxon>Spiruromorpha</taxon>
        <taxon>Filarioidea</taxon>
        <taxon>Onchocercidae</taxon>
        <taxon>Brugia</taxon>
    </lineage>
</organism>
<dbReference type="Proteomes" id="UP000006672">
    <property type="component" value="Unassembled WGS sequence"/>
</dbReference>
<keyword evidence="2" id="KW-1185">Reference proteome</keyword>
<dbReference type="GeneID" id="66058753"/>